<protein>
    <recommendedName>
        <fullName evidence="3">SH2 domain-containing protein</fullName>
    </recommendedName>
</protein>
<name>A0A6H5G0R7_9HEMI</name>
<dbReference type="OrthoDB" id="10044490at2759"/>
<dbReference type="Gene3D" id="3.30.505.10">
    <property type="entry name" value="SH2 domain"/>
    <property type="match status" value="1"/>
</dbReference>
<gene>
    <name evidence="1" type="ORF">NTEN_LOCUS1938</name>
</gene>
<dbReference type="SUPFAM" id="SSF55550">
    <property type="entry name" value="SH2 domain"/>
    <property type="match status" value="1"/>
</dbReference>
<accession>A0A6H5G0R7</accession>
<sequence>MLKTRTFTISSKFMIPISTAYPGGDGCFLVRPSSKHMMTLQLWYKGRSFNIPIRQRDDNQISLGTLKPNER</sequence>
<dbReference type="AlphaFoldDB" id="A0A6H5G0R7"/>
<proteinExistence type="predicted"/>
<dbReference type="Proteomes" id="UP000479000">
    <property type="component" value="Unassembled WGS sequence"/>
</dbReference>
<feature type="non-terminal residue" evidence="1">
    <location>
        <position position="71"/>
    </location>
</feature>
<dbReference type="EMBL" id="CADCXU010003116">
    <property type="protein sequence ID" value="CAA9995147.1"/>
    <property type="molecule type" value="Genomic_DNA"/>
</dbReference>
<evidence type="ECO:0000313" key="1">
    <source>
        <dbReference type="EMBL" id="CAA9995147.1"/>
    </source>
</evidence>
<keyword evidence="2" id="KW-1185">Reference proteome</keyword>
<organism evidence="1 2">
    <name type="scientific">Nesidiocoris tenuis</name>
    <dbReference type="NCBI Taxonomy" id="355587"/>
    <lineage>
        <taxon>Eukaryota</taxon>
        <taxon>Metazoa</taxon>
        <taxon>Ecdysozoa</taxon>
        <taxon>Arthropoda</taxon>
        <taxon>Hexapoda</taxon>
        <taxon>Insecta</taxon>
        <taxon>Pterygota</taxon>
        <taxon>Neoptera</taxon>
        <taxon>Paraneoptera</taxon>
        <taxon>Hemiptera</taxon>
        <taxon>Heteroptera</taxon>
        <taxon>Panheteroptera</taxon>
        <taxon>Cimicomorpha</taxon>
        <taxon>Miridae</taxon>
        <taxon>Dicyphina</taxon>
        <taxon>Nesidiocoris</taxon>
    </lineage>
</organism>
<evidence type="ECO:0000313" key="2">
    <source>
        <dbReference type="Proteomes" id="UP000479000"/>
    </source>
</evidence>
<dbReference type="InterPro" id="IPR036860">
    <property type="entry name" value="SH2_dom_sf"/>
</dbReference>
<evidence type="ECO:0008006" key="3">
    <source>
        <dbReference type="Google" id="ProtNLM"/>
    </source>
</evidence>
<reference evidence="1 2" key="1">
    <citation type="submission" date="2020-02" db="EMBL/GenBank/DDBJ databases">
        <authorList>
            <person name="Ferguson B K."/>
        </authorList>
    </citation>
    <scope>NUCLEOTIDE SEQUENCE [LARGE SCALE GENOMIC DNA]</scope>
</reference>